<gene>
    <name evidence="13" type="ORF">D2T33_00050</name>
</gene>
<evidence type="ECO:0000256" key="9">
    <source>
        <dbReference type="PIRSR" id="PIRSR000112-1"/>
    </source>
</evidence>
<evidence type="ECO:0000256" key="5">
    <source>
        <dbReference type="ARBA" id="ARBA00037918"/>
    </source>
</evidence>
<dbReference type="InterPro" id="IPR001670">
    <property type="entry name" value="ADH_Fe/GldA"/>
</dbReference>
<evidence type="ECO:0000256" key="6">
    <source>
        <dbReference type="ARBA" id="ARBA00039147"/>
    </source>
</evidence>
<evidence type="ECO:0000256" key="8">
    <source>
        <dbReference type="ARBA" id="ARBA00049006"/>
    </source>
</evidence>
<comment type="similarity">
    <text evidence="1">Belongs to the iron-containing alcohol dehydrogenase family.</text>
</comment>
<organism evidence="13 14">
    <name type="scientific">Paenirhodobacter populi</name>
    <dbReference type="NCBI Taxonomy" id="2306993"/>
    <lineage>
        <taxon>Bacteria</taxon>
        <taxon>Pseudomonadati</taxon>
        <taxon>Pseudomonadota</taxon>
        <taxon>Alphaproteobacteria</taxon>
        <taxon>Rhodobacterales</taxon>
        <taxon>Rhodobacter group</taxon>
        <taxon>Paenirhodobacter</taxon>
    </lineage>
</organism>
<dbReference type="EC" id="1.1.1.6" evidence="6"/>
<dbReference type="NCBIfam" id="NF006941">
    <property type="entry name" value="PRK09423.1"/>
    <property type="match status" value="1"/>
</dbReference>
<name>A0A443J5D7_9RHOB</name>
<keyword evidence="2 9" id="KW-0479">Metal-binding</keyword>
<dbReference type="Gene3D" id="1.20.1090.10">
    <property type="entry name" value="Dehydroquinate synthase-like - alpha domain"/>
    <property type="match status" value="1"/>
</dbReference>
<proteinExistence type="inferred from homology"/>
<dbReference type="CDD" id="cd08170">
    <property type="entry name" value="GlyDH"/>
    <property type="match status" value="1"/>
</dbReference>
<accession>A0A443J5D7</accession>
<keyword evidence="14" id="KW-1185">Reference proteome</keyword>
<evidence type="ECO:0000313" key="13">
    <source>
        <dbReference type="EMBL" id="RWR15595.1"/>
    </source>
</evidence>
<evidence type="ECO:0000256" key="3">
    <source>
        <dbReference type="ARBA" id="ARBA00023002"/>
    </source>
</evidence>
<keyword evidence="9" id="KW-0862">Zinc</keyword>
<dbReference type="PANTHER" id="PTHR43616:SF5">
    <property type="entry name" value="GLYCEROL DEHYDROGENASE 1"/>
    <property type="match status" value="1"/>
</dbReference>
<dbReference type="GO" id="GO:0008888">
    <property type="term" value="F:glycerol dehydrogenase (NAD+) activity"/>
    <property type="evidence" value="ECO:0007669"/>
    <property type="project" value="UniProtKB-EC"/>
</dbReference>
<feature type="binding site" evidence="11">
    <location>
        <position position="36"/>
    </location>
    <ligand>
        <name>NAD(+)</name>
        <dbReference type="ChEBI" id="CHEBI:57540"/>
    </ligand>
</feature>
<dbReference type="SUPFAM" id="SSF56796">
    <property type="entry name" value="Dehydroquinate synthase-like"/>
    <property type="match status" value="1"/>
</dbReference>
<dbReference type="PIRSF" id="PIRSF000112">
    <property type="entry name" value="Glycerol_dehydrogenase"/>
    <property type="match status" value="1"/>
</dbReference>
<dbReference type="InterPro" id="IPR016205">
    <property type="entry name" value="Glycerol_DH"/>
</dbReference>
<feature type="binding site" evidence="9">
    <location>
        <position position="251"/>
    </location>
    <ligand>
        <name>glycerol</name>
        <dbReference type="ChEBI" id="CHEBI:17754"/>
    </ligand>
</feature>
<comment type="caution">
    <text evidence="13">The sequence shown here is derived from an EMBL/GenBank/DDBJ whole genome shotgun (WGS) entry which is preliminary data.</text>
</comment>
<dbReference type="AlphaFoldDB" id="A0A443J5D7"/>
<feature type="binding site" evidence="11">
    <location>
        <position position="122"/>
    </location>
    <ligand>
        <name>NAD(+)</name>
        <dbReference type="ChEBI" id="CHEBI:57540"/>
    </ligand>
</feature>
<dbReference type="PANTHER" id="PTHR43616">
    <property type="entry name" value="GLYCEROL DEHYDROGENASE"/>
    <property type="match status" value="1"/>
</dbReference>
<dbReference type="GO" id="GO:0046872">
    <property type="term" value="F:metal ion binding"/>
    <property type="evidence" value="ECO:0007669"/>
    <property type="project" value="UniProtKB-KW"/>
</dbReference>
<evidence type="ECO:0000256" key="10">
    <source>
        <dbReference type="PIRSR" id="PIRSR000112-2"/>
    </source>
</evidence>
<evidence type="ECO:0000256" key="1">
    <source>
        <dbReference type="ARBA" id="ARBA00007358"/>
    </source>
</evidence>
<comment type="catalytic activity">
    <reaction evidence="8">
        <text>glycerol + NAD(+) = dihydroxyacetone + NADH + H(+)</text>
        <dbReference type="Rhea" id="RHEA:13769"/>
        <dbReference type="ChEBI" id="CHEBI:15378"/>
        <dbReference type="ChEBI" id="CHEBI:16016"/>
        <dbReference type="ChEBI" id="CHEBI:17754"/>
        <dbReference type="ChEBI" id="CHEBI:57540"/>
        <dbReference type="ChEBI" id="CHEBI:57945"/>
        <dbReference type="EC" id="1.1.1.6"/>
    </reaction>
</comment>
<keyword evidence="3" id="KW-0560">Oxidoreductase</keyword>
<comment type="pathway">
    <text evidence="5">Polyol metabolism; glycerol fermentation; glycerone phosphate from glycerol (oxidative route): step 1/2.</text>
</comment>
<comment type="cofactor">
    <cofactor evidence="9">
        <name>Zn(2+)</name>
        <dbReference type="ChEBI" id="CHEBI:29105"/>
    </cofactor>
    <text evidence="9">Binds 1 zinc ion per subunit.</text>
</comment>
<feature type="binding site" evidence="10">
    <location>
        <position position="118"/>
    </location>
    <ligand>
        <name>glycerol</name>
        <dbReference type="ChEBI" id="CHEBI:17754"/>
    </ligand>
</feature>
<dbReference type="Proteomes" id="UP000285710">
    <property type="component" value="Unassembled WGS sequence"/>
</dbReference>
<feature type="binding site" evidence="11">
    <location>
        <position position="128"/>
    </location>
    <ligand>
        <name>NAD(+)</name>
        <dbReference type="ChEBI" id="CHEBI:57540"/>
    </ligand>
</feature>
<dbReference type="InterPro" id="IPR018211">
    <property type="entry name" value="ADH_Fe_CS"/>
</dbReference>
<evidence type="ECO:0000256" key="11">
    <source>
        <dbReference type="PIRSR" id="PIRSR000112-3"/>
    </source>
</evidence>
<reference evidence="13 14" key="1">
    <citation type="submission" date="2019-01" db="EMBL/GenBank/DDBJ databases">
        <title>Sinorhodobacter populi sp. nov. isolated from the symptomatic bark tissue of Populus euramericana canker.</title>
        <authorList>
            <person name="Xu G."/>
        </authorList>
    </citation>
    <scope>NUCLEOTIDE SEQUENCE [LARGE SCALE GENOMIC DNA]</scope>
    <source>
        <strain evidence="13 14">2D-5</strain>
    </source>
</reference>
<protein>
    <recommendedName>
        <fullName evidence="7">Glycerol dehydrogenase</fullName>
        <ecNumber evidence="6">1.1.1.6</ecNumber>
    </recommendedName>
</protein>
<dbReference type="Gene3D" id="3.40.50.1970">
    <property type="match status" value="1"/>
</dbReference>
<evidence type="ECO:0000256" key="4">
    <source>
        <dbReference type="ARBA" id="ARBA00023027"/>
    </source>
</evidence>
<dbReference type="EMBL" id="SAUW01000001">
    <property type="protein sequence ID" value="RWR15595.1"/>
    <property type="molecule type" value="Genomic_DNA"/>
</dbReference>
<feature type="binding site" evidence="9">
    <location>
        <position position="268"/>
    </location>
    <ligand>
        <name>glycerol</name>
        <dbReference type="ChEBI" id="CHEBI:17754"/>
    </ligand>
</feature>
<evidence type="ECO:0000259" key="12">
    <source>
        <dbReference type="Pfam" id="PF00465"/>
    </source>
</evidence>
<keyword evidence="4 11" id="KW-0520">NAD</keyword>
<evidence type="ECO:0000313" key="14">
    <source>
        <dbReference type="Proteomes" id="UP000285710"/>
    </source>
</evidence>
<feature type="binding site" evidence="9">
    <location>
        <position position="168"/>
    </location>
    <ligand>
        <name>glycerol</name>
        <dbReference type="ChEBI" id="CHEBI:17754"/>
    </ligand>
</feature>
<reference evidence="13 14" key="2">
    <citation type="submission" date="2019-01" db="EMBL/GenBank/DDBJ databases">
        <authorList>
            <person name="Li Y."/>
        </authorList>
    </citation>
    <scope>NUCLEOTIDE SEQUENCE [LARGE SCALE GENOMIC DNA]</scope>
    <source>
        <strain evidence="13 14">2D-5</strain>
    </source>
</reference>
<feature type="domain" description="Alcohol dehydrogenase iron-type/glycerol dehydrogenase GldA" evidence="12">
    <location>
        <begin position="7"/>
        <end position="151"/>
    </location>
</feature>
<sequence length="359" mass="37579">MIVFGSPSRYVQGPGALRQLGTELARIADTAILVLDPLIQDKHGESIDASCRAAGVAARQLRFSGECTPAEVERLAAEAGEPAVVAAAGGGKCIDAGKALANRNGAIVVTIPTIASTDAPTSHNYVMYDENHRMIAVEKLKNNPALVVVDTAVIAQAPKKLFVAGIGDAIGKIYETEACYAAGGINVFGAGSSFSAVELGRACHRLLLAEAVAALTAIDAGVPSAALERVVEATVLMSGLAFESGGLSISHSMTRGLTALKPYADALHGFQVAYANLVQIRLEGRPEAEIRALATFYGDVGLPRSLTELASPPDADAMEHIAQRTMTAPHIRHFPRDLTAAEIREAMQWVEAAFAEQAT</sequence>
<dbReference type="PROSITE" id="PS00913">
    <property type="entry name" value="ADH_IRON_1"/>
    <property type="match status" value="1"/>
</dbReference>
<feature type="binding site" evidence="11">
    <location>
        <begin position="91"/>
        <end position="95"/>
    </location>
    <ligand>
        <name>NAD(+)</name>
        <dbReference type="ChEBI" id="CHEBI:57540"/>
    </ligand>
</feature>
<dbReference type="Pfam" id="PF00465">
    <property type="entry name" value="Fe-ADH"/>
    <property type="match status" value="1"/>
</dbReference>
<evidence type="ECO:0000256" key="2">
    <source>
        <dbReference type="ARBA" id="ARBA00022723"/>
    </source>
</evidence>
<feature type="binding site" evidence="11">
    <location>
        <begin position="113"/>
        <end position="116"/>
    </location>
    <ligand>
        <name>NAD(+)</name>
        <dbReference type="ChEBI" id="CHEBI:57540"/>
    </ligand>
</feature>
<evidence type="ECO:0000256" key="7">
    <source>
        <dbReference type="ARBA" id="ARBA00040132"/>
    </source>
</evidence>